<reference evidence="4" key="1">
    <citation type="submission" date="2017-03" db="EMBL/GenBank/DDBJ databases">
        <authorList>
            <person name="Monnet C."/>
        </authorList>
    </citation>
    <scope>NUCLEOTIDE SEQUENCE [LARGE SCALE GENOMIC DNA]</scope>
    <source>
        <strain evidence="4">ATCC 49514</strain>
    </source>
</reference>
<dbReference type="SMART" id="SM00450">
    <property type="entry name" value="RHOD"/>
    <property type="match status" value="1"/>
</dbReference>
<dbReference type="PROSITE" id="PS50206">
    <property type="entry name" value="RHODANESE_3"/>
    <property type="match status" value="1"/>
</dbReference>
<dbReference type="NCBIfam" id="NF001134">
    <property type="entry name" value="PRK00142.1-2"/>
    <property type="match status" value="1"/>
</dbReference>
<dbReference type="PANTHER" id="PTHR43268:SF6">
    <property type="entry name" value="THIOSULFATE SULFURTRANSFERASE_RHODANESE-LIKE DOMAIN-CONTAINING PROTEIN 2"/>
    <property type="match status" value="1"/>
</dbReference>
<dbReference type="InterPro" id="IPR001763">
    <property type="entry name" value="Rhodanese-like_dom"/>
</dbReference>
<dbReference type="SUPFAM" id="SSF52821">
    <property type="entry name" value="Rhodanese/Cell cycle control phosphatase"/>
    <property type="match status" value="1"/>
</dbReference>
<dbReference type="Gene3D" id="3.40.250.10">
    <property type="entry name" value="Rhodanese-like domain"/>
    <property type="match status" value="1"/>
</dbReference>
<dbReference type="EMBL" id="FXYX01000010">
    <property type="protein sequence ID" value="SMX83422.1"/>
    <property type="molecule type" value="Genomic_DNA"/>
</dbReference>
<dbReference type="InterPro" id="IPR036873">
    <property type="entry name" value="Rhodanese-like_dom_sf"/>
</dbReference>
<dbReference type="InterPro" id="IPR020936">
    <property type="entry name" value="TrhO"/>
</dbReference>
<evidence type="ECO:0000259" key="2">
    <source>
        <dbReference type="PROSITE" id="PS50206"/>
    </source>
</evidence>
<dbReference type="Gene3D" id="3.30.70.100">
    <property type="match status" value="1"/>
</dbReference>
<dbReference type="InterPro" id="IPR022111">
    <property type="entry name" value="Rhodanese_C"/>
</dbReference>
<comment type="catalytic activity">
    <reaction evidence="1">
        <text>uridine(34) in tRNA + AH2 + O2 = 5-hydroxyuridine(34) in tRNA + A + H2O</text>
        <dbReference type="Rhea" id="RHEA:64224"/>
        <dbReference type="Rhea" id="RHEA-COMP:11727"/>
        <dbReference type="Rhea" id="RHEA-COMP:13381"/>
        <dbReference type="ChEBI" id="CHEBI:13193"/>
        <dbReference type="ChEBI" id="CHEBI:15377"/>
        <dbReference type="ChEBI" id="CHEBI:15379"/>
        <dbReference type="ChEBI" id="CHEBI:17499"/>
        <dbReference type="ChEBI" id="CHEBI:65315"/>
        <dbReference type="ChEBI" id="CHEBI:136877"/>
    </reaction>
</comment>
<gene>
    <name evidence="1" type="primary">trhO</name>
    <name evidence="3" type="ORF">BI49514_01698</name>
</gene>
<dbReference type="PANTHER" id="PTHR43268">
    <property type="entry name" value="THIOSULFATE SULFURTRANSFERASE/RHODANESE-LIKE DOMAIN-CONTAINING PROTEIN 2"/>
    <property type="match status" value="1"/>
</dbReference>
<dbReference type="InterPro" id="IPR040503">
    <property type="entry name" value="TRHO_N"/>
</dbReference>
<evidence type="ECO:0000313" key="3">
    <source>
        <dbReference type="EMBL" id="SMX83422.1"/>
    </source>
</evidence>
<dbReference type="AlphaFoldDB" id="A0A2H1J8A8"/>
<dbReference type="GO" id="GO:0016705">
    <property type="term" value="F:oxidoreductase activity, acting on paired donors, with incorporation or reduction of molecular oxygen"/>
    <property type="evidence" value="ECO:0007669"/>
    <property type="project" value="UniProtKB-UniRule"/>
</dbReference>
<dbReference type="EC" id="1.14.-.-" evidence="1"/>
<sequence length="325" mass="35781">MGLGTVGRLGEVAGVRRLRMGDMATPKIVLFYVFTPLPDPEAVKLWQHTLAESLGLKGRIIVSKDGINATVGGDIFGVKQYVRATKSYAPFKGADIKWSNGQGDDFPRLSVKVREELVTFGTPDEVTVTEDGVQGGGQHLKPGALHKLLDERGEEVVFFDGRNAMEAQIGKFRDAIVPDTDTTRDFIAEIESGKYDDLKDKPVVTYCTGGIRCEVLSVLMKNRGFEEVYQLDGGIVRYGETFGSSGYWDGSLYVFDKRMHVEFGDNVESIGHCVSCDRKTPEFVNCANLECRRQYLRCADCTDRGLQPYCADCVEQGISAEASVG</sequence>
<dbReference type="HAMAP" id="MF_00469">
    <property type="entry name" value="TrhO"/>
    <property type="match status" value="1"/>
</dbReference>
<keyword evidence="1" id="KW-0819">tRNA processing</keyword>
<dbReference type="Proteomes" id="UP000234382">
    <property type="component" value="Unassembled WGS sequence"/>
</dbReference>
<dbReference type="Pfam" id="PF00581">
    <property type="entry name" value="Rhodanese"/>
    <property type="match status" value="1"/>
</dbReference>
<organism evidence="3 4">
    <name type="scientific">Brevibacterium iodinum ATCC 49514</name>
    <dbReference type="NCBI Taxonomy" id="1255616"/>
    <lineage>
        <taxon>Bacteria</taxon>
        <taxon>Bacillati</taxon>
        <taxon>Actinomycetota</taxon>
        <taxon>Actinomycetes</taxon>
        <taxon>Micrococcales</taxon>
        <taxon>Brevibacteriaceae</taxon>
        <taxon>Brevibacterium</taxon>
    </lineage>
</organism>
<comment type="similarity">
    <text evidence="1">Belongs to the TrhO family.</text>
</comment>
<dbReference type="Pfam" id="PF12368">
    <property type="entry name" value="Rhodanese_C"/>
    <property type="match status" value="1"/>
</dbReference>
<dbReference type="GO" id="GO:0006400">
    <property type="term" value="P:tRNA modification"/>
    <property type="evidence" value="ECO:0007669"/>
    <property type="project" value="UniProtKB-UniRule"/>
</dbReference>
<dbReference type="CDD" id="cd01518">
    <property type="entry name" value="RHOD_YceA"/>
    <property type="match status" value="1"/>
</dbReference>
<evidence type="ECO:0000256" key="1">
    <source>
        <dbReference type="HAMAP-Rule" id="MF_00469"/>
    </source>
</evidence>
<feature type="domain" description="Rhodanese" evidence="2">
    <location>
        <begin position="152"/>
        <end position="247"/>
    </location>
</feature>
<name>A0A2H1J8A8_9MICO</name>
<keyword evidence="1" id="KW-0560">Oxidoreductase</keyword>
<dbReference type="Pfam" id="PF17773">
    <property type="entry name" value="UPF0176_N"/>
    <property type="match status" value="1"/>
</dbReference>
<protein>
    <recommendedName>
        <fullName evidence="1">tRNA uridine(34) hydroxylase</fullName>
        <ecNumber evidence="1">1.14.-.-</ecNumber>
    </recommendedName>
    <alternativeName>
        <fullName evidence="1">tRNA hydroxylation protein O</fullName>
    </alternativeName>
</protein>
<evidence type="ECO:0000313" key="4">
    <source>
        <dbReference type="Proteomes" id="UP000234382"/>
    </source>
</evidence>
<keyword evidence="4" id="KW-1185">Reference proteome</keyword>
<accession>A0A2H1J8A8</accession>
<proteinExistence type="inferred from homology"/>
<comment type="function">
    <text evidence="1">Catalyzes oxygen-dependent 5-hydroxyuridine (ho5U) modification at position 34 in tRNAs.</text>
</comment>